<dbReference type="GO" id="GO:0043565">
    <property type="term" value="F:sequence-specific DNA binding"/>
    <property type="evidence" value="ECO:0007669"/>
    <property type="project" value="InterPro"/>
</dbReference>
<evidence type="ECO:0008006" key="3">
    <source>
        <dbReference type="Google" id="ProtNLM"/>
    </source>
</evidence>
<dbReference type="InterPro" id="IPR038116">
    <property type="entry name" value="TrpR-like_sf"/>
</dbReference>
<protein>
    <recommendedName>
        <fullName evidence="3">TrpR like protein, YerC/YecD</fullName>
    </recommendedName>
</protein>
<dbReference type="SUPFAM" id="SSF48295">
    <property type="entry name" value="TrpR-like"/>
    <property type="match status" value="1"/>
</dbReference>
<gene>
    <name evidence="1" type="ORF">A3J46_01525</name>
</gene>
<dbReference type="InterPro" id="IPR010921">
    <property type="entry name" value="Trp_repressor/repl_initiator"/>
</dbReference>
<dbReference type="InterPro" id="IPR000831">
    <property type="entry name" value="Trp_repress"/>
</dbReference>
<dbReference type="EMBL" id="MGJP01000030">
    <property type="protein sequence ID" value="OGN09654.1"/>
    <property type="molecule type" value="Genomic_DNA"/>
</dbReference>
<dbReference type="GO" id="GO:0003700">
    <property type="term" value="F:DNA-binding transcription factor activity"/>
    <property type="evidence" value="ECO:0007669"/>
    <property type="project" value="InterPro"/>
</dbReference>
<evidence type="ECO:0000313" key="2">
    <source>
        <dbReference type="Proteomes" id="UP000177167"/>
    </source>
</evidence>
<dbReference type="Gene3D" id="1.10.1270.10">
    <property type="entry name" value="TrpR-like"/>
    <property type="match status" value="1"/>
</dbReference>
<dbReference type="PANTHER" id="PTHR40080:SF1">
    <property type="entry name" value="TRPR-LIKE PROTEIN YERC_YECD"/>
    <property type="match status" value="1"/>
</dbReference>
<comment type="caution">
    <text evidence="1">The sequence shown here is derived from an EMBL/GenBank/DDBJ whole genome shotgun (WGS) entry which is preliminary data.</text>
</comment>
<proteinExistence type="predicted"/>
<accession>A0A1F8F915</accession>
<reference evidence="1 2" key="1">
    <citation type="journal article" date="2016" name="Nat. Commun.">
        <title>Thousands of microbial genomes shed light on interconnected biogeochemical processes in an aquifer system.</title>
        <authorList>
            <person name="Anantharaman K."/>
            <person name="Brown C.T."/>
            <person name="Hug L.A."/>
            <person name="Sharon I."/>
            <person name="Castelle C.J."/>
            <person name="Probst A.J."/>
            <person name="Thomas B.C."/>
            <person name="Singh A."/>
            <person name="Wilkins M.J."/>
            <person name="Karaoz U."/>
            <person name="Brodie E.L."/>
            <person name="Williams K.H."/>
            <person name="Hubbard S.S."/>
            <person name="Banfield J.F."/>
        </authorList>
    </citation>
    <scope>NUCLEOTIDE SEQUENCE [LARGE SCALE GENOMIC DNA]</scope>
</reference>
<evidence type="ECO:0000313" key="1">
    <source>
        <dbReference type="EMBL" id="OGN09654.1"/>
    </source>
</evidence>
<dbReference type="AlphaFoldDB" id="A0A1F8F915"/>
<sequence length="150" mass="18288">MWEYMKVKPRKLKNNDKMRYLDTLYTAISSLKSRDEVKRFLRDLLTESERVMIGRRIIVAQRLLEDKSYFEIRQELGVGMDTIIRVHRWLEDDIDGYEKVVKKLEKIFESRQEKRNQAYLDPFSFEGLKKRYPLHFFLFNLFDNLGKKNK</sequence>
<dbReference type="PANTHER" id="PTHR40080">
    <property type="entry name" value="LMO1763 PROTEIN"/>
    <property type="match status" value="1"/>
</dbReference>
<organism evidence="1 2">
    <name type="scientific">Candidatus Yanofskybacteria bacterium RIFCSPHIGHO2_02_FULL_41_11</name>
    <dbReference type="NCBI Taxonomy" id="1802675"/>
    <lineage>
        <taxon>Bacteria</taxon>
        <taxon>Candidatus Yanofskyibacteriota</taxon>
    </lineage>
</organism>
<dbReference type="NCBIfam" id="TIGR02531">
    <property type="entry name" value="yecD_yerC"/>
    <property type="match status" value="1"/>
</dbReference>
<name>A0A1F8F915_9BACT</name>
<dbReference type="Proteomes" id="UP000177167">
    <property type="component" value="Unassembled WGS sequence"/>
</dbReference>
<dbReference type="InterPro" id="IPR013368">
    <property type="entry name" value="YecD_YerC"/>
</dbReference>
<dbReference type="Pfam" id="PF01371">
    <property type="entry name" value="Trp_repressor"/>
    <property type="match status" value="1"/>
</dbReference>